<evidence type="ECO:0000256" key="1">
    <source>
        <dbReference type="SAM" id="Phobius"/>
    </source>
</evidence>
<dbReference type="AlphaFoldDB" id="A0A1V1PHJ1"/>
<organism evidence="2 3">
    <name type="scientific">Candidatus Magnetoglobus multicellularis str. Araruama</name>
    <dbReference type="NCBI Taxonomy" id="890399"/>
    <lineage>
        <taxon>Bacteria</taxon>
        <taxon>Pseudomonadati</taxon>
        <taxon>Thermodesulfobacteriota</taxon>
        <taxon>Desulfobacteria</taxon>
        <taxon>Desulfobacterales</taxon>
        <taxon>Desulfobacteraceae</taxon>
        <taxon>Candidatus Magnetoglobus</taxon>
    </lineage>
</organism>
<keyword evidence="1" id="KW-0472">Membrane</keyword>
<dbReference type="EMBL" id="ATBP01000014">
    <property type="protein sequence ID" value="ETR74258.1"/>
    <property type="molecule type" value="Genomic_DNA"/>
</dbReference>
<sequence length="134" mass="16199">MKENIMTKSNRQKKQTIYYMLIRTLPYLFVFTFLVISFYYCKVAPLTNFQDNQEIQAEYESLNQYRQYLHKIQSLLIKTLHMPGSYTRDHIYKELEKTLNQWKDDNAVALINSLKEYVSDIAILKKKLKYLLLR</sequence>
<name>A0A1V1PHJ1_9BACT</name>
<feature type="transmembrane region" description="Helical" evidence="1">
    <location>
        <begin position="21"/>
        <end position="40"/>
    </location>
</feature>
<gene>
    <name evidence="2" type="ORF">OMM_06429</name>
</gene>
<evidence type="ECO:0000313" key="2">
    <source>
        <dbReference type="EMBL" id="ETR74258.1"/>
    </source>
</evidence>
<reference evidence="3" key="1">
    <citation type="submission" date="2012-11" db="EMBL/GenBank/DDBJ databases">
        <authorList>
            <person name="Lucero-Rivera Y.E."/>
            <person name="Tovar-Ramirez D."/>
        </authorList>
    </citation>
    <scope>NUCLEOTIDE SEQUENCE [LARGE SCALE GENOMIC DNA]</scope>
    <source>
        <strain evidence="3">Araruama</strain>
    </source>
</reference>
<keyword evidence="1" id="KW-0812">Transmembrane</keyword>
<accession>A0A1V1PHJ1</accession>
<dbReference type="Proteomes" id="UP000189670">
    <property type="component" value="Unassembled WGS sequence"/>
</dbReference>
<keyword evidence="1" id="KW-1133">Transmembrane helix</keyword>
<protein>
    <submittedName>
        <fullName evidence="2">Uncharacterized protein</fullName>
    </submittedName>
</protein>
<evidence type="ECO:0000313" key="3">
    <source>
        <dbReference type="Proteomes" id="UP000189670"/>
    </source>
</evidence>
<comment type="caution">
    <text evidence="2">The sequence shown here is derived from an EMBL/GenBank/DDBJ whole genome shotgun (WGS) entry which is preliminary data.</text>
</comment>
<proteinExistence type="predicted"/>